<dbReference type="InterPro" id="IPR013057">
    <property type="entry name" value="AA_transpt_TM"/>
</dbReference>
<dbReference type="Pfam" id="PF01490">
    <property type="entry name" value="Aa_trans"/>
    <property type="match status" value="2"/>
</dbReference>
<keyword evidence="4" id="KW-0029">Amino-acid transport</keyword>
<feature type="domain" description="Amino acid transporter transmembrane" evidence="8">
    <location>
        <begin position="2"/>
        <end position="67"/>
    </location>
</feature>
<dbReference type="EMBL" id="JACMSC010000018">
    <property type="protein sequence ID" value="KAG6477155.1"/>
    <property type="molecule type" value="Genomic_DNA"/>
</dbReference>
<feature type="domain" description="Amino acid transporter transmembrane" evidence="8">
    <location>
        <begin position="100"/>
        <end position="152"/>
    </location>
</feature>
<evidence type="ECO:0000256" key="1">
    <source>
        <dbReference type="ARBA" id="ARBA00004370"/>
    </source>
</evidence>
<evidence type="ECO:0000313" key="9">
    <source>
        <dbReference type="EMBL" id="KAG6477155.1"/>
    </source>
</evidence>
<organism evidence="9 10">
    <name type="scientific">Zingiber officinale</name>
    <name type="common">Ginger</name>
    <name type="synonym">Amomum zingiber</name>
    <dbReference type="NCBI Taxonomy" id="94328"/>
    <lineage>
        <taxon>Eukaryota</taxon>
        <taxon>Viridiplantae</taxon>
        <taxon>Streptophyta</taxon>
        <taxon>Embryophyta</taxon>
        <taxon>Tracheophyta</taxon>
        <taxon>Spermatophyta</taxon>
        <taxon>Magnoliopsida</taxon>
        <taxon>Liliopsida</taxon>
        <taxon>Zingiberales</taxon>
        <taxon>Zingiberaceae</taxon>
        <taxon>Zingiber</taxon>
    </lineage>
</organism>
<dbReference type="AlphaFoldDB" id="A0A8J5EZY0"/>
<keyword evidence="10" id="KW-1185">Reference proteome</keyword>
<name>A0A8J5EZY0_ZINOF</name>
<reference evidence="9 10" key="1">
    <citation type="submission" date="2020-08" db="EMBL/GenBank/DDBJ databases">
        <title>Plant Genome Project.</title>
        <authorList>
            <person name="Zhang R.-G."/>
        </authorList>
    </citation>
    <scope>NUCLEOTIDE SEQUENCE [LARGE SCALE GENOMIC DNA]</scope>
    <source>
        <tissue evidence="9">Rhizome</tissue>
    </source>
</reference>
<dbReference type="PANTHER" id="PTHR48017">
    <property type="entry name" value="OS05G0424000 PROTEIN-RELATED"/>
    <property type="match status" value="1"/>
</dbReference>
<keyword evidence="5 7" id="KW-1133">Transmembrane helix</keyword>
<dbReference type="GO" id="GO:0006865">
    <property type="term" value="P:amino acid transport"/>
    <property type="evidence" value="ECO:0007669"/>
    <property type="project" value="UniProtKB-KW"/>
</dbReference>
<protein>
    <recommendedName>
        <fullName evidence="8">Amino acid transporter transmembrane domain-containing protein</fullName>
    </recommendedName>
</protein>
<keyword evidence="2" id="KW-0813">Transport</keyword>
<dbReference type="GO" id="GO:0016020">
    <property type="term" value="C:membrane"/>
    <property type="evidence" value="ECO:0007669"/>
    <property type="project" value="UniProtKB-SubCell"/>
</dbReference>
<comment type="subcellular location">
    <subcellularLocation>
        <location evidence="1">Membrane</location>
    </subcellularLocation>
</comment>
<evidence type="ECO:0000256" key="6">
    <source>
        <dbReference type="ARBA" id="ARBA00023136"/>
    </source>
</evidence>
<evidence type="ECO:0000256" key="2">
    <source>
        <dbReference type="ARBA" id="ARBA00022448"/>
    </source>
</evidence>
<evidence type="ECO:0000256" key="3">
    <source>
        <dbReference type="ARBA" id="ARBA00022692"/>
    </source>
</evidence>
<sequence>MLFYMLCGCMGYAAFGDEVPSNLLTNFGFYPLRLLDVANGAIVVHLVGACQVFCQPLFAFVEKWASTTWPDSGFVTREISLPLTLASILQRRGGAARAPGFWPLTVYFPVEMYVAQNRIRRWSTRWVCLQMLSLTSLMITVAAIIGSVARIVTDLQVYRPFKSSYRLIN</sequence>
<keyword evidence="3 7" id="KW-0812">Transmembrane</keyword>
<evidence type="ECO:0000256" key="7">
    <source>
        <dbReference type="SAM" id="Phobius"/>
    </source>
</evidence>
<keyword evidence="6 7" id="KW-0472">Membrane</keyword>
<feature type="transmembrane region" description="Helical" evidence="7">
    <location>
        <begin position="126"/>
        <end position="152"/>
    </location>
</feature>
<proteinExistence type="predicted"/>
<dbReference type="Proteomes" id="UP000734854">
    <property type="component" value="Unassembled WGS sequence"/>
</dbReference>
<accession>A0A8J5EZY0</accession>
<evidence type="ECO:0000313" key="10">
    <source>
        <dbReference type="Proteomes" id="UP000734854"/>
    </source>
</evidence>
<evidence type="ECO:0000259" key="8">
    <source>
        <dbReference type="Pfam" id="PF01490"/>
    </source>
</evidence>
<comment type="caution">
    <text evidence="9">The sequence shown here is derived from an EMBL/GenBank/DDBJ whole genome shotgun (WGS) entry which is preliminary data.</text>
</comment>
<gene>
    <name evidence="9" type="ORF">ZIOFF_066407</name>
</gene>
<evidence type="ECO:0000256" key="4">
    <source>
        <dbReference type="ARBA" id="ARBA00022970"/>
    </source>
</evidence>
<evidence type="ECO:0000256" key="5">
    <source>
        <dbReference type="ARBA" id="ARBA00022989"/>
    </source>
</evidence>